<dbReference type="NCBIfam" id="TIGR00924">
    <property type="entry name" value="yjdL_sub1_fam"/>
    <property type="match status" value="1"/>
</dbReference>
<dbReference type="EMBL" id="LDTB01000044">
    <property type="protein sequence ID" value="KTT71100.1"/>
    <property type="molecule type" value="Genomic_DNA"/>
</dbReference>
<dbReference type="PANTHER" id="PTHR23517:SF15">
    <property type="entry name" value="PROTON-DEPENDENT OLIGOPEPTIDE FAMILY TRANSPORT PROTEIN"/>
    <property type="match status" value="1"/>
</dbReference>
<dbReference type="GO" id="GO:0006857">
    <property type="term" value="P:oligopeptide transport"/>
    <property type="evidence" value="ECO:0007669"/>
    <property type="project" value="InterPro"/>
</dbReference>
<dbReference type="PROSITE" id="PS01023">
    <property type="entry name" value="PTR2_2"/>
    <property type="match status" value="1"/>
</dbReference>
<keyword evidence="4 8" id="KW-0812">Transmembrane</keyword>
<feature type="transmembrane region" description="Helical" evidence="9">
    <location>
        <begin position="192"/>
        <end position="212"/>
    </location>
</feature>
<comment type="similarity">
    <text evidence="8">Belongs to the major facilitator superfamily. Proton-dependent oligopeptide transporter (POT/PTR) (TC 2.A.17) family.</text>
</comment>
<name>A0A147I0X2_9SPHN</name>
<evidence type="ECO:0000256" key="2">
    <source>
        <dbReference type="ARBA" id="ARBA00022448"/>
    </source>
</evidence>
<feature type="transmembrane region" description="Helical" evidence="9">
    <location>
        <begin position="45"/>
        <end position="64"/>
    </location>
</feature>
<evidence type="ECO:0000256" key="4">
    <source>
        <dbReference type="ARBA" id="ARBA00022692"/>
    </source>
</evidence>
<comment type="subcellular location">
    <subcellularLocation>
        <location evidence="1">Cell membrane</location>
        <topology evidence="1">Multi-pass membrane protein</topology>
    </subcellularLocation>
    <subcellularLocation>
        <location evidence="8">Membrane</location>
        <topology evidence="8">Multi-pass membrane protein</topology>
    </subcellularLocation>
</comment>
<feature type="transmembrane region" description="Helical" evidence="9">
    <location>
        <begin position="487"/>
        <end position="510"/>
    </location>
</feature>
<dbReference type="Proteomes" id="UP000074310">
    <property type="component" value="Unassembled WGS sequence"/>
</dbReference>
<evidence type="ECO:0000256" key="5">
    <source>
        <dbReference type="ARBA" id="ARBA00022856"/>
    </source>
</evidence>
<dbReference type="RefSeq" id="WP_058756009.1">
    <property type="nucleotide sequence ID" value="NZ_LDTB01000044.1"/>
</dbReference>
<keyword evidence="7 9" id="KW-0472">Membrane</keyword>
<dbReference type="InterPro" id="IPR018456">
    <property type="entry name" value="PTR2_symporter_CS"/>
</dbReference>
<evidence type="ECO:0000256" key="3">
    <source>
        <dbReference type="ARBA" id="ARBA00022475"/>
    </source>
</evidence>
<evidence type="ECO:0000256" key="7">
    <source>
        <dbReference type="ARBA" id="ARBA00023136"/>
    </source>
</evidence>
<feature type="transmembrane region" description="Helical" evidence="9">
    <location>
        <begin position="233"/>
        <end position="257"/>
    </location>
</feature>
<evidence type="ECO:0000256" key="8">
    <source>
        <dbReference type="RuleBase" id="RU003755"/>
    </source>
</evidence>
<dbReference type="CDD" id="cd17346">
    <property type="entry name" value="MFS_DtpA_like"/>
    <property type="match status" value="1"/>
</dbReference>
<gene>
    <name evidence="10" type="ORF">NS334_11040</name>
</gene>
<feature type="transmembrane region" description="Helical" evidence="9">
    <location>
        <begin position="376"/>
        <end position="394"/>
    </location>
</feature>
<dbReference type="InterPro" id="IPR000109">
    <property type="entry name" value="POT_fam"/>
</dbReference>
<comment type="caution">
    <text evidence="10">The sequence shown here is derived from an EMBL/GenBank/DDBJ whole genome shotgun (WGS) entry which is preliminary data.</text>
</comment>
<feature type="transmembrane region" description="Helical" evidence="9">
    <location>
        <begin position="103"/>
        <end position="122"/>
    </location>
</feature>
<dbReference type="InterPro" id="IPR005279">
    <property type="entry name" value="Dipep/tripep_permease"/>
</dbReference>
<dbReference type="PATRIC" id="fig|869719.3.peg.2150"/>
<dbReference type="InterPro" id="IPR036259">
    <property type="entry name" value="MFS_trans_sf"/>
</dbReference>
<dbReference type="GO" id="GO:1904680">
    <property type="term" value="F:peptide transmembrane transporter activity"/>
    <property type="evidence" value="ECO:0007669"/>
    <property type="project" value="InterPro"/>
</dbReference>
<keyword evidence="5" id="KW-0653">Protein transport</keyword>
<feature type="transmembrane region" description="Helical" evidence="9">
    <location>
        <begin position="568"/>
        <end position="587"/>
    </location>
</feature>
<dbReference type="Gene3D" id="1.20.1250.20">
    <property type="entry name" value="MFS general substrate transporter like domains"/>
    <property type="match status" value="2"/>
</dbReference>
<dbReference type="GO" id="GO:0005886">
    <property type="term" value="C:plasma membrane"/>
    <property type="evidence" value="ECO:0007669"/>
    <property type="project" value="UniProtKB-SubCell"/>
</dbReference>
<evidence type="ECO:0000313" key="10">
    <source>
        <dbReference type="EMBL" id="KTT71100.1"/>
    </source>
</evidence>
<sequence>MVDTPTADSPREPDISHVNPTKEATWFGHPRQLARLFTTEMWERFGFYGMRALLTLYLTQHFLFGDRAATGLYGGYTALVYLTPLIGGYLADQYLGSKRAVKFGAVLMAIGYFTLCFGGETARPFATIDGQRYEVAIEKNAAGAETRYVVDGAQRLAIKGNDDGTVALLNAGGQPERVIAEGGFQSDGERSAFHVTLMLLALCMVSVGNGFFKPNISTMVGELYPAGDRRRDTGFTIFYMGINLGSLLSQLLCPLLATMVGWWAGFGLAALGMLISWSLIQFDGGRLSGYGEPPVQPGQKDRAMGIYAAALIGVPLFYLLFTNLMNAPEPVAGAGIVGYVLALPLMGKLLFGTFLIAVPGILIWSYAKGSRVEFQMMLAAMTLIVFNVVFWTLFEQAGSSLTLYADRNTDLSVFGLFSLSAGQTQFFNAFFIVVFAPIMAAMWTKLAAQRREPSIPVKFGIALILVGLGFLFLVWGGRFASPDFKVAIWWLAGLYLIHSVAELCISPVGLSMVTKLSIARVVGLMMGVWFLSVSVAQYVAGVVAQVASVETVGGQVTNLKVSLDTYNGVFWTIGLVAAGVGGLLLLLSPIIRKWMHGVQ</sequence>
<keyword evidence="6 9" id="KW-1133">Transmembrane helix</keyword>
<proteinExistence type="inferred from homology"/>
<keyword evidence="2 8" id="KW-0813">Transport</keyword>
<evidence type="ECO:0000256" key="9">
    <source>
        <dbReference type="SAM" id="Phobius"/>
    </source>
</evidence>
<evidence type="ECO:0000256" key="6">
    <source>
        <dbReference type="ARBA" id="ARBA00022989"/>
    </source>
</evidence>
<feature type="transmembrane region" description="Helical" evidence="9">
    <location>
        <begin position="70"/>
        <end position="91"/>
    </location>
</feature>
<protein>
    <submittedName>
        <fullName evidence="10">Amino acid transporter</fullName>
    </submittedName>
</protein>
<dbReference type="InterPro" id="IPR050171">
    <property type="entry name" value="MFS_Transporters"/>
</dbReference>
<feature type="transmembrane region" description="Helical" evidence="9">
    <location>
        <begin position="263"/>
        <end position="282"/>
    </location>
</feature>
<feature type="transmembrane region" description="Helical" evidence="9">
    <location>
        <begin position="303"/>
        <end position="321"/>
    </location>
</feature>
<reference evidence="10 11" key="1">
    <citation type="journal article" date="2016" name="Front. Microbiol.">
        <title>Genomic Resource of Rice Seed Associated Bacteria.</title>
        <authorList>
            <person name="Midha S."/>
            <person name="Bansal K."/>
            <person name="Sharma S."/>
            <person name="Kumar N."/>
            <person name="Patil P.P."/>
            <person name="Chaudhry V."/>
            <person name="Patil P.B."/>
        </authorList>
    </citation>
    <scope>NUCLEOTIDE SEQUENCE [LARGE SCALE GENOMIC DNA]</scope>
    <source>
        <strain evidence="10 11">NS334</strain>
    </source>
</reference>
<dbReference type="PANTHER" id="PTHR23517">
    <property type="entry name" value="RESISTANCE PROTEIN MDTM, PUTATIVE-RELATED-RELATED"/>
    <property type="match status" value="1"/>
</dbReference>
<accession>A0A147I0X2</accession>
<dbReference type="Pfam" id="PF00854">
    <property type="entry name" value="PTR2"/>
    <property type="match status" value="2"/>
</dbReference>
<feature type="transmembrane region" description="Helical" evidence="9">
    <location>
        <begin position="522"/>
        <end position="548"/>
    </location>
</feature>
<organism evidence="10 11">
    <name type="scientific">Sphingomonas endophytica</name>
    <dbReference type="NCBI Taxonomy" id="869719"/>
    <lineage>
        <taxon>Bacteria</taxon>
        <taxon>Pseudomonadati</taxon>
        <taxon>Pseudomonadota</taxon>
        <taxon>Alphaproteobacteria</taxon>
        <taxon>Sphingomonadales</taxon>
        <taxon>Sphingomonadaceae</taxon>
        <taxon>Sphingomonas</taxon>
    </lineage>
</organism>
<feature type="transmembrane region" description="Helical" evidence="9">
    <location>
        <begin position="341"/>
        <end position="364"/>
    </location>
</feature>
<keyword evidence="11" id="KW-1185">Reference proteome</keyword>
<dbReference type="PROSITE" id="PS01022">
    <property type="entry name" value="PTR2_1"/>
    <property type="match status" value="1"/>
</dbReference>
<dbReference type="AlphaFoldDB" id="A0A147I0X2"/>
<evidence type="ECO:0000313" key="11">
    <source>
        <dbReference type="Proteomes" id="UP000074310"/>
    </source>
</evidence>
<keyword evidence="5" id="KW-0571">Peptide transport</keyword>
<dbReference type="OrthoDB" id="9772725at2"/>
<dbReference type="SUPFAM" id="SSF103473">
    <property type="entry name" value="MFS general substrate transporter"/>
    <property type="match status" value="1"/>
</dbReference>
<feature type="transmembrane region" description="Helical" evidence="9">
    <location>
        <begin position="426"/>
        <end position="443"/>
    </location>
</feature>
<feature type="transmembrane region" description="Helical" evidence="9">
    <location>
        <begin position="455"/>
        <end position="475"/>
    </location>
</feature>
<keyword evidence="3" id="KW-1003">Cell membrane</keyword>
<evidence type="ECO:0000256" key="1">
    <source>
        <dbReference type="ARBA" id="ARBA00004651"/>
    </source>
</evidence>